<dbReference type="PROSITE" id="PS51713">
    <property type="entry name" value="G_ERA"/>
    <property type="match status" value="1"/>
</dbReference>
<dbReference type="Gene3D" id="3.30.300.20">
    <property type="match status" value="1"/>
</dbReference>
<dbReference type="EMBL" id="FUWV01000001">
    <property type="protein sequence ID" value="SJZ32823.1"/>
    <property type="molecule type" value="Genomic_DNA"/>
</dbReference>
<keyword evidence="7 8" id="KW-0472">Membrane</keyword>
<dbReference type="FunFam" id="3.30.300.20:FF:000003">
    <property type="entry name" value="GTPase Era"/>
    <property type="match status" value="1"/>
</dbReference>
<comment type="subcellular location">
    <subcellularLocation>
        <location evidence="8">Cytoplasm</location>
    </subcellularLocation>
    <subcellularLocation>
        <location evidence="8">Cell membrane</location>
        <topology evidence="8">Peripheral membrane protein</topology>
    </subcellularLocation>
</comment>
<feature type="domain" description="Era-type G" evidence="12">
    <location>
        <begin position="6"/>
        <end position="173"/>
    </location>
</feature>
<keyword evidence="6 8" id="KW-0342">GTP-binding</keyword>
<dbReference type="HAMAP" id="MF_00367">
    <property type="entry name" value="GTPase_Era"/>
    <property type="match status" value="1"/>
</dbReference>
<keyword evidence="3 8" id="KW-0690">Ribosome biogenesis</keyword>
<keyword evidence="14" id="KW-1185">Reference proteome</keyword>
<dbReference type="InterPro" id="IPR005662">
    <property type="entry name" value="GTPase_Era-like"/>
</dbReference>
<evidence type="ECO:0000256" key="8">
    <source>
        <dbReference type="HAMAP-Rule" id="MF_00367"/>
    </source>
</evidence>
<accession>A0A1T4JRR0</accession>
<protein>
    <recommendedName>
        <fullName evidence="2 8">GTPase Era</fullName>
    </recommendedName>
</protein>
<dbReference type="GO" id="GO:0005886">
    <property type="term" value="C:plasma membrane"/>
    <property type="evidence" value="ECO:0007669"/>
    <property type="project" value="UniProtKB-SubCell"/>
</dbReference>
<evidence type="ECO:0000256" key="9">
    <source>
        <dbReference type="PROSITE-ProRule" id="PRU01050"/>
    </source>
</evidence>
<reference evidence="13 14" key="1">
    <citation type="submission" date="2017-02" db="EMBL/GenBank/DDBJ databases">
        <authorList>
            <person name="Peterson S.W."/>
        </authorList>
    </citation>
    <scope>NUCLEOTIDE SEQUENCE [LARGE SCALE GENOMIC DNA]</scope>
    <source>
        <strain evidence="13 14">DSM 15102</strain>
    </source>
</reference>
<evidence type="ECO:0000256" key="6">
    <source>
        <dbReference type="ARBA" id="ARBA00023134"/>
    </source>
</evidence>
<dbReference type="InterPro" id="IPR006073">
    <property type="entry name" value="GTP-bd"/>
</dbReference>
<dbReference type="OrthoDB" id="9805918at2"/>
<dbReference type="Pfam" id="PF07650">
    <property type="entry name" value="KH_2"/>
    <property type="match status" value="1"/>
</dbReference>
<dbReference type="Proteomes" id="UP000196365">
    <property type="component" value="Unassembled WGS sequence"/>
</dbReference>
<evidence type="ECO:0000256" key="1">
    <source>
        <dbReference type="ARBA" id="ARBA00007921"/>
    </source>
</evidence>
<evidence type="ECO:0000256" key="2">
    <source>
        <dbReference type="ARBA" id="ARBA00020484"/>
    </source>
</evidence>
<gene>
    <name evidence="8" type="primary">era</name>
    <name evidence="13" type="ORF">SAMN02745973_00023</name>
</gene>
<dbReference type="Gene3D" id="3.40.50.300">
    <property type="entry name" value="P-loop containing nucleotide triphosphate hydrolases"/>
    <property type="match status" value="1"/>
</dbReference>
<dbReference type="SUPFAM" id="SSF52540">
    <property type="entry name" value="P-loop containing nucleoside triphosphate hydrolases"/>
    <property type="match status" value="1"/>
</dbReference>
<dbReference type="GO" id="GO:0043024">
    <property type="term" value="F:ribosomal small subunit binding"/>
    <property type="evidence" value="ECO:0007669"/>
    <property type="project" value="TreeGrafter"/>
</dbReference>
<dbReference type="GO" id="GO:0005525">
    <property type="term" value="F:GTP binding"/>
    <property type="evidence" value="ECO:0007669"/>
    <property type="project" value="UniProtKB-UniRule"/>
</dbReference>
<keyword evidence="8" id="KW-0699">rRNA-binding</keyword>
<dbReference type="NCBIfam" id="NF000908">
    <property type="entry name" value="PRK00089.1"/>
    <property type="match status" value="1"/>
</dbReference>
<evidence type="ECO:0000256" key="10">
    <source>
        <dbReference type="RuleBase" id="RU003761"/>
    </source>
</evidence>
<dbReference type="CDD" id="cd04163">
    <property type="entry name" value="Era"/>
    <property type="match status" value="1"/>
</dbReference>
<feature type="binding site" evidence="8">
    <location>
        <begin position="61"/>
        <end position="65"/>
    </location>
    <ligand>
        <name>GTP</name>
        <dbReference type="ChEBI" id="CHEBI:37565"/>
    </ligand>
</feature>
<dbReference type="PANTHER" id="PTHR42698">
    <property type="entry name" value="GTPASE ERA"/>
    <property type="match status" value="1"/>
</dbReference>
<dbReference type="NCBIfam" id="TIGR00436">
    <property type="entry name" value="era"/>
    <property type="match status" value="1"/>
</dbReference>
<dbReference type="FunFam" id="3.40.50.300:FF:000094">
    <property type="entry name" value="GTPase Era"/>
    <property type="match status" value="1"/>
</dbReference>
<feature type="region of interest" description="G3" evidence="9">
    <location>
        <begin position="61"/>
        <end position="64"/>
    </location>
</feature>
<dbReference type="SUPFAM" id="SSF54814">
    <property type="entry name" value="Prokaryotic type KH domain (KH-domain type II)"/>
    <property type="match status" value="1"/>
</dbReference>
<dbReference type="InterPro" id="IPR005225">
    <property type="entry name" value="Small_GTP-bd"/>
</dbReference>
<dbReference type="PRINTS" id="PR00449">
    <property type="entry name" value="RASTRNSFRMNG"/>
</dbReference>
<dbReference type="InterPro" id="IPR004044">
    <property type="entry name" value="KH_dom_type_2"/>
</dbReference>
<dbReference type="InterPro" id="IPR030388">
    <property type="entry name" value="G_ERA_dom"/>
</dbReference>
<feature type="region of interest" description="G5" evidence="9">
    <location>
        <begin position="152"/>
        <end position="154"/>
    </location>
</feature>
<evidence type="ECO:0000259" key="11">
    <source>
        <dbReference type="PROSITE" id="PS50823"/>
    </source>
</evidence>
<feature type="binding site" evidence="8">
    <location>
        <begin position="14"/>
        <end position="21"/>
    </location>
    <ligand>
        <name>GTP</name>
        <dbReference type="ChEBI" id="CHEBI:37565"/>
    </ligand>
</feature>
<organism evidence="13 14">
    <name type="scientific">Garciella nitratireducens DSM 15102</name>
    <dbReference type="NCBI Taxonomy" id="1121911"/>
    <lineage>
        <taxon>Bacteria</taxon>
        <taxon>Bacillati</taxon>
        <taxon>Bacillota</taxon>
        <taxon>Clostridia</taxon>
        <taxon>Eubacteriales</taxon>
        <taxon>Eubacteriaceae</taxon>
        <taxon>Garciella</taxon>
    </lineage>
</organism>
<dbReference type="NCBIfam" id="TIGR00231">
    <property type="entry name" value="small_GTP"/>
    <property type="match status" value="1"/>
</dbReference>
<evidence type="ECO:0000256" key="4">
    <source>
        <dbReference type="ARBA" id="ARBA00022741"/>
    </source>
</evidence>
<evidence type="ECO:0000256" key="7">
    <source>
        <dbReference type="ARBA" id="ARBA00023136"/>
    </source>
</evidence>
<dbReference type="Pfam" id="PF01926">
    <property type="entry name" value="MMR_HSR1"/>
    <property type="match status" value="1"/>
</dbReference>
<keyword evidence="8" id="KW-0963">Cytoplasm</keyword>
<feature type="domain" description="KH type-2" evidence="11">
    <location>
        <begin position="204"/>
        <end position="282"/>
    </location>
</feature>
<keyword evidence="8" id="KW-1003">Cell membrane</keyword>
<dbReference type="GO" id="GO:0003924">
    <property type="term" value="F:GTPase activity"/>
    <property type="evidence" value="ECO:0007669"/>
    <property type="project" value="UniProtKB-UniRule"/>
</dbReference>
<evidence type="ECO:0000259" key="12">
    <source>
        <dbReference type="PROSITE" id="PS51713"/>
    </source>
</evidence>
<dbReference type="PANTHER" id="PTHR42698:SF1">
    <property type="entry name" value="GTPASE ERA, MITOCHONDRIAL"/>
    <property type="match status" value="1"/>
</dbReference>
<feature type="binding site" evidence="8">
    <location>
        <begin position="123"/>
        <end position="126"/>
    </location>
    <ligand>
        <name>GTP</name>
        <dbReference type="ChEBI" id="CHEBI:37565"/>
    </ligand>
</feature>
<evidence type="ECO:0000313" key="13">
    <source>
        <dbReference type="EMBL" id="SJZ32823.1"/>
    </source>
</evidence>
<evidence type="ECO:0000256" key="5">
    <source>
        <dbReference type="ARBA" id="ARBA00022884"/>
    </source>
</evidence>
<evidence type="ECO:0000313" key="14">
    <source>
        <dbReference type="Proteomes" id="UP000196365"/>
    </source>
</evidence>
<comment type="subunit">
    <text evidence="8">Monomer.</text>
</comment>
<feature type="region of interest" description="G4" evidence="9">
    <location>
        <begin position="123"/>
        <end position="126"/>
    </location>
</feature>
<dbReference type="InterPro" id="IPR015946">
    <property type="entry name" value="KH_dom-like_a/b"/>
</dbReference>
<comment type="function">
    <text evidence="8">An essential GTPase that binds both GDP and GTP, with rapid nucleotide exchange. Plays a role in 16S rRNA processing and 30S ribosomal subunit biogenesis and possibly also in cell cycle regulation and energy metabolism.</text>
</comment>
<dbReference type="RefSeq" id="WP_087677488.1">
    <property type="nucleotide sequence ID" value="NZ_FUWV01000001.1"/>
</dbReference>
<dbReference type="InterPro" id="IPR027417">
    <property type="entry name" value="P-loop_NTPase"/>
</dbReference>
<dbReference type="GO" id="GO:0005829">
    <property type="term" value="C:cytosol"/>
    <property type="evidence" value="ECO:0007669"/>
    <property type="project" value="TreeGrafter"/>
</dbReference>
<feature type="region of interest" description="G2" evidence="9">
    <location>
        <begin position="40"/>
        <end position="44"/>
    </location>
</feature>
<dbReference type="CDD" id="cd22534">
    <property type="entry name" value="KH-II_Era"/>
    <property type="match status" value="1"/>
</dbReference>
<keyword evidence="4 8" id="KW-0547">Nucleotide-binding</keyword>
<dbReference type="GO" id="GO:0000028">
    <property type="term" value="P:ribosomal small subunit assembly"/>
    <property type="evidence" value="ECO:0007669"/>
    <property type="project" value="TreeGrafter"/>
</dbReference>
<dbReference type="PROSITE" id="PS50823">
    <property type="entry name" value="KH_TYPE_2"/>
    <property type="match status" value="1"/>
</dbReference>
<sequence length="297" mass="34265">MKNNYRSGFVAMIGRPNVGKSTLLNQIMKEKVVIISNKPQTTRNIIRLIYTQPDYQIIFIDTPGIHKPKNRLGEYMVNAAKQTLNEVDVVVFLVDESMNIGPGDQYILEMLKDVKTPVLLVINKIDLLTKEQLLEKIALYKHIKSIDEIIPVSARNHENIEKLMEVIANKLPIGPQYFPEDMIIDQPEKKIVEELVREKALQLLQQEVPHGIATEVISMKERKGRNLIDIDINIYCEKNSHKGIIIGKQGKMLKEIGQRARKDIENLLGIKVNLQLWVKVKPDWRNKFRELKDLGYQ</sequence>
<evidence type="ECO:0000256" key="3">
    <source>
        <dbReference type="ARBA" id="ARBA00022517"/>
    </source>
</evidence>
<comment type="similarity">
    <text evidence="1 8 9 10">Belongs to the TRAFAC class TrmE-Era-EngA-EngB-Septin-like GTPase superfamily. Era GTPase family.</text>
</comment>
<name>A0A1T4JRR0_9FIRM</name>
<keyword evidence="5 8" id="KW-0694">RNA-binding</keyword>
<feature type="region of interest" description="G1" evidence="9">
    <location>
        <begin position="14"/>
        <end position="21"/>
    </location>
</feature>
<dbReference type="InterPro" id="IPR009019">
    <property type="entry name" value="KH_sf_prok-type"/>
</dbReference>
<dbReference type="AlphaFoldDB" id="A0A1T4JRR0"/>
<proteinExistence type="inferred from homology"/>
<dbReference type="GO" id="GO:0070181">
    <property type="term" value="F:small ribosomal subunit rRNA binding"/>
    <property type="evidence" value="ECO:0007669"/>
    <property type="project" value="UniProtKB-UniRule"/>
</dbReference>